<gene>
    <name evidence="1" type="ORF">V8G54_015419</name>
</gene>
<keyword evidence="2" id="KW-1185">Reference proteome</keyword>
<accession>A0AAQ3NIH8</accession>
<dbReference type="EMBL" id="CP144696">
    <property type="protein sequence ID" value="WVZ10889.1"/>
    <property type="molecule type" value="Genomic_DNA"/>
</dbReference>
<sequence>MANHLFSTYGIAHRFLAVNYFTNNMQAFFSIYLKFLYTSYVQLFLISRQNCFQMLLLLYFSPLLMNYKYRNRNLNTRITPKIISNTTEHTNACKLITTPIRQHSQA</sequence>
<organism evidence="1 2">
    <name type="scientific">Vigna mungo</name>
    <name type="common">Black gram</name>
    <name type="synonym">Phaseolus mungo</name>
    <dbReference type="NCBI Taxonomy" id="3915"/>
    <lineage>
        <taxon>Eukaryota</taxon>
        <taxon>Viridiplantae</taxon>
        <taxon>Streptophyta</taxon>
        <taxon>Embryophyta</taxon>
        <taxon>Tracheophyta</taxon>
        <taxon>Spermatophyta</taxon>
        <taxon>Magnoliopsida</taxon>
        <taxon>eudicotyledons</taxon>
        <taxon>Gunneridae</taxon>
        <taxon>Pentapetalae</taxon>
        <taxon>rosids</taxon>
        <taxon>fabids</taxon>
        <taxon>Fabales</taxon>
        <taxon>Fabaceae</taxon>
        <taxon>Papilionoideae</taxon>
        <taxon>50 kb inversion clade</taxon>
        <taxon>NPAAA clade</taxon>
        <taxon>indigoferoid/millettioid clade</taxon>
        <taxon>Phaseoleae</taxon>
        <taxon>Vigna</taxon>
    </lineage>
</organism>
<dbReference type="Proteomes" id="UP001374535">
    <property type="component" value="Chromosome 5"/>
</dbReference>
<evidence type="ECO:0000313" key="1">
    <source>
        <dbReference type="EMBL" id="WVZ10889.1"/>
    </source>
</evidence>
<dbReference type="AlphaFoldDB" id="A0AAQ3NIH8"/>
<protein>
    <submittedName>
        <fullName evidence="1">Uncharacterized protein</fullName>
    </submittedName>
</protein>
<name>A0AAQ3NIH8_VIGMU</name>
<proteinExistence type="predicted"/>
<reference evidence="1 2" key="1">
    <citation type="journal article" date="2023" name="Life. Sci Alliance">
        <title>Evolutionary insights into 3D genome organization and epigenetic landscape of Vigna mungo.</title>
        <authorList>
            <person name="Junaid A."/>
            <person name="Singh B."/>
            <person name="Bhatia S."/>
        </authorList>
    </citation>
    <scope>NUCLEOTIDE SEQUENCE [LARGE SCALE GENOMIC DNA]</scope>
    <source>
        <strain evidence="1">Urdbean</strain>
    </source>
</reference>
<evidence type="ECO:0000313" key="2">
    <source>
        <dbReference type="Proteomes" id="UP001374535"/>
    </source>
</evidence>